<protein>
    <recommendedName>
        <fullName evidence="5">LPP20 lipoprotein</fullName>
    </recommendedName>
</protein>
<dbReference type="Proteomes" id="UP001620597">
    <property type="component" value="Unassembled WGS sequence"/>
</dbReference>
<sequence>MTHQAHCHMLKNLVAAGCCLLLAACASAPSQPDNSMADNDTRLSRDGTPDWAVTPPSAAGMAYGVGSIEVYGDPASAVKRASELARVDLVSQLRVTISGDFSSTVTETAATGTATRVQRSVSQYARSQVAEVQLDEVSITDASVANGYAYALAELDRTAASARLRQQMAEVEQQLDQYANVQPQGDTLQQLRVMLPILGLIAERQAFAEKLGLVSVQHRVPALSAEHKALQQRVYTLLDQLTVRLSFDNDDARLMQGALIETLTSQGLRMQTPGQPQNNIDLVFGVSAERSSRQQGGRFYAFVQARITIADRDGRVLSSFSDTARGVSGLEANAWQGAAEAVADKLQQELAQTLAERLQ</sequence>
<feature type="compositionally biased region" description="Polar residues" evidence="1">
    <location>
        <begin position="29"/>
        <end position="38"/>
    </location>
</feature>
<gene>
    <name evidence="3" type="ORF">WG929_14450</name>
</gene>
<proteinExistence type="predicted"/>
<feature type="compositionally biased region" description="Basic and acidic residues" evidence="1">
    <location>
        <begin position="39"/>
        <end position="48"/>
    </location>
</feature>
<feature type="chain" id="PRO_5045420662" description="LPP20 lipoprotein" evidence="2">
    <location>
        <begin position="29"/>
        <end position="359"/>
    </location>
</feature>
<feature type="region of interest" description="Disordered" evidence="1">
    <location>
        <begin position="29"/>
        <end position="52"/>
    </location>
</feature>
<evidence type="ECO:0000256" key="2">
    <source>
        <dbReference type="SAM" id="SignalP"/>
    </source>
</evidence>
<reference evidence="3 4" key="1">
    <citation type="submission" date="2024-03" db="EMBL/GenBank/DDBJ databases">
        <title>High-quality draft genome sequence of Oceanobacter sp. wDCs-4.</title>
        <authorList>
            <person name="Dong C."/>
        </authorList>
    </citation>
    <scope>NUCLEOTIDE SEQUENCE [LARGE SCALE GENOMIC DNA]</scope>
    <source>
        <strain evidence="4">wDCs-4</strain>
    </source>
</reference>
<keyword evidence="2" id="KW-0732">Signal</keyword>
<evidence type="ECO:0000313" key="3">
    <source>
        <dbReference type="EMBL" id="MFK4753613.1"/>
    </source>
</evidence>
<evidence type="ECO:0008006" key="5">
    <source>
        <dbReference type="Google" id="ProtNLM"/>
    </source>
</evidence>
<organism evidence="3 4">
    <name type="scientific">Oceanobacter antarcticus</name>
    <dbReference type="NCBI Taxonomy" id="3133425"/>
    <lineage>
        <taxon>Bacteria</taxon>
        <taxon>Pseudomonadati</taxon>
        <taxon>Pseudomonadota</taxon>
        <taxon>Gammaproteobacteria</taxon>
        <taxon>Oceanospirillales</taxon>
        <taxon>Oceanospirillaceae</taxon>
        <taxon>Oceanobacter</taxon>
    </lineage>
</organism>
<name>A0ABW8NKV6_9GAMM</name>
<evidence type="ECO:0000313" key="4">
    <source>
        <dbReference type="Proteomes" id="UP001620597"/>
    </source>
</evidence>
<keyword evidence="4" id="KW-1185">Reference proteome</keyword>
<dbReference type="EMBL" id="JBBKTX010000018">
    <property type="protein sequence ID" value="MFK4753613.1"/>
    <property type="molecule type" value="Genomic_DNA"/>
</dbReference>
<comment type="caution">
    <text evidence="3">The sequence shown here is derived from an EMBL/GenBank/DDBJ whole genome shotgun (WGS) entry which is preliminary data.</text>
</comment>
<dbReference type="RefSeq" id="WP_416206635.1">
    <property type="nucleotide sequence ID" value="NZ_JBBKTX010000018.1"/>
</dbReference>
<dbReference type="Gene3D" id="3.10.28.20">
    <property type="entry name" value="Acetamidase/Formamidase-like domains"/>
    <property type="match status" value="1"/>
</dbReference>
<feature type="signal peptide" evidence="2">
    <location>
        <begin position="1"/>
        <end position="28"/>
    </location>
</feature>
<accession>A0ABW8NKV6</accession>
<evidence type="ECO:0000256" key="1">
    <source>
        <dbReference type="SAM" id="MobiDB-lite"/>
    </source>
</evidence>